<dbReference type="OrthoDB" id="10485663at2759"/>
<evidence type="ECO:0000313" key="1">
    <source>
        <dbReference type="EMBL" id="KAF5339449.1"/>
    </source>
</evidence>
<dbReference type="EMBL" id="JAACJK010000008">
    <property type="protein sequence ID" value="KAF5339449.1"/>
    <property type="molecule type" value="Genomic_DNA"/>
</dbReference>
<reference evidence="1 2" key="1">
    <citation type="journal article" date="2020" name="ISME J.">
        <title>Uncovering the hidden diversity of litter-decomposition mechanisms in mushroom-forming fungi.</title>
        <authorList>
            <person name="Floudas D."/>
            <person name="Bentzer J."/>
            <person name="Ahren D."/>
            <person name="Johansson T."/>
            <person name="Persson P."/>
            <person name="Tunlid A."/>
        </authorList>
    </citation>
    <scope>NUCLEOTIDE SEQUENCE [LARGE SCALE GENOMIC DNA]</scope>
    <source>
        <strain evidence="1 2">CBS 175.51</strain>
    </source>
</reference>
<protein>
    <submittedName>
        <fullName evidence="1">Uncharacterized protein</fullName>
    </submittedName>
</protein>
<organism evidence="1 2">
    <name type="scientific">Ephemerocybe angulata</name>
    <dbReference type="NCBI Taxonomy" id="980116"/>
    <lineage>
        <taxon>Eukaryota</taxon>
        <taxon>Fungi</taxon>
        <taxon>Dikarya</taxon>
        <taxon>Basidiomycota</taxon>
        <taxon>Agaricomycotina</taxon>
        <taxon>Agaricomycetes</taxon>
        <taxon>Agaricomycetidae</taxon>
        <taxon>Agaricales</taxon>
        <taxon>Agaricineae</taxon>
        <taxon>Psathyrellaceae</taxon>
        <taxon>Ephemerocybe</taxon>
    </lineage>
</organism>
<gene>
    <name evidence="1" type="ORF">D9611_009772</name>
</gene>
<dbReference type="AlphaFoldDB" id="A0A8H5FJU6"/>
<comment type="caution">
    <text evidence="1">The sequence shown here is derived from an EMBL/GenBank/DDBJ whole genome shotgun (WGS) entry which is preliminary data.</text>
</comment>
<proteinExistence type="predicted"/>
<dbReference type="Proteomes" id="UP000541558">
    <property type="component" value="Unassembled WGS sequence"/>
</dbReference>
<sequence length="221" mass="24922">MRLRALDFDSTYLAWGRETTGVDAWARVSPPRQELNKSGVKGQFIVYKVYTVTHFRIACASNATPSHSPKRSLRLVNVLKLDGVHWKDMTGFETRIIAAVSIWIDYEGENALQGVVIEVLNRKVTIRRAGAEVLSTCTRLRNDCRQKPRKRKREAAIIEVVTKLGAKHQPYLQDKVIPAVTTTKSTNNITRECAWRSTPIAGRQFKRAMMPIDIGSKSLAT</sequence>
<keyword evidence="2" id="KW-1185">Reference proteome</keyword>
<accession>A0A8H5FJU6</accession>
<name>A0A8H5FJU6_9AGAR</name>
<evidence type="ECO:0000313" key="2">
    <source>
        <dbReference type="Proteomes" id="UP000541558"/>
    </source>
</evidence>